<protein>
    <submittedName>
        <fullName evidence="1">Uncharacterized protein</fullName>
    </submittedName>
</protein>
<proteinExistence type="predicted"/>
<comment type="caution">
    <text evidence="1">The sequence shown here is derived from an EMBL/GenBank/DDBJ whole genome shotgun (WGS) entry which is preliminary data.</text>
</comment>
<organism evidence="1 2">
    <name type="scientific">Xylaria curta</name>
    <dbReference type="NCBI Taxonomy" id="42375"/>
    <lineage>
        <taxon>Eukaryota</taxon>
        <taxon>Fungi</taxon>
        <taxon>Dikarya</taxon>
        <taxon>Ascomycota</taxon>
        <taxon>Pezizomycotina</taxon>
        <taxon>Sordariomycetes</taxon>
        <taxon>Xylariomycetidae</taxon>
        <taxon>Xylariales</taxon>
        <taxon>Xylariaceae</taxon>
        <taxon>Xylaria</taxon>
    </lineage>
</organism>
<dbReference type="Proteomes" id="UP001143856">
    <property type="component" value="Unassembled WGS sequence"/>
</dbReference>
<dbReference type="EMBL" id="JAPDGR010002660">
    <property type="protein sequence ID" value="KAJ2974770.1"/>
    <property type="molecule type" value="Genomic_DNA"/>
</dbReference>
<evidence type="ECO:0000313" key="1">
    <source>
        <dbReference type="EMBL" id="KAJ2974770.1"/>
    </source>
</evidence>
<keyword evidence="2" id="KW-1185">Reference proteome</keyword>
<accession>A0ACC1N6P7</accession>
<gene>
    <name evidence="1" type="ORF">NUW58_g8552</name>
</gene>
<name>A0ACC1N6P7_9PEZI</name>
<evidence type="ECO:0000313" key="2">
    <source>
        <dbReference type="Proteomes" id="UP001143856"/>
    </source>
</evidence>
<sequence>MHRYRNSIFIILTLTAVFFDTSLAAIDLPNNAASAHPLRSGDNQSSILSTATQEPSHALGNHDSNDYDSLENDGDPEDKFDLRDAVNSGKLSNSASAVAGQKKRSLSVKDVTCSGRAAGRNITAAWHWAGVGGYGEYAILWMCNCSWKKSIPVNCWELNEAIRLLERKCGSGQGGRVRLHGKREIGRTSLRHIFSSSPFSPFPSLMSSPLIVS</sequence>
<reference evidence="1" key="1">
    <citation type="submission" date="2022-10" db="EMBL/GenBank/DDBJ databases">
        <title>Genome Sequence of Xylaria curta.</title>
        <authorList>
            <person name="Buettner E."/>
        </authorList>
    </citation>
    <scope>NUCLEOTIDE SEQUENCE</scope>
    <source>
        <strain evidence="1">Babe10</strain>
    </source>
</reference>